<evidence type="ECO:0000256" key="2">
    <source>
        <dbReference type="ARBA" id="ARBA00009784"/>
    </source>
</evidence>
<evidence type="ECO:0000256" key="5">
    <source>
        <dbReference type="ARBA" id="ARBA00022989"/>
    </source>
</evidence>
<feature type="transmembrane region" description="Helical" evidence="7">
    <location>
        <begin position="45"/>
        <end position="64"/>
    </location>
</feature>
<gene>
    <name evidence="8" type="ORF">ISU07_07075</name>
</gene>
<dbReference type="Pfam" id="PF01914">
    <property type="entry name" value="MarC"/>
    <property type="match status" value="1"/>
</dbReference>
<dbReference type="GO" id="GO:0005886">
    <property type="term" value="C:plasma membrane"/>
    <property type="evidence" value="ECO:0007669"/>
    <property type="project" value="UniProtKB-SubCell"/>
</dbReference>
<dbReference type="PANTHER" id="PTHR33508">
    <property type="entry name" value="UPF0056 MEMBRANE PROTEIN YHCE"/>
    <property type="match status" value="1"/>
</dbReference>
<accession>A0A930YJP4</accession>
<evidence type="ECO:0000256" key="6">
    <source>
        <dbReference type="ARBA" id="ARBA00023136"/>
    </source>
</evidence>
<feature type="transmembrane region" description="Helical" evidence="7">
    <location>
        <begin position="180"/>
        <end position="201"/>
    </location>
</feature>
<dbReference type="InterPro" id="IPR002771">
    <property type="entry name" value="Multi_antbiot-R_MarC"/>
</dbReference>
<feature type="transmembrane region" description="Helical" evidence="7">
    <location>
        <begin position="70"/>
        <end position="91"/>
    </location>
</feature>
<evidence type="ECO:0000256" key="4">
    <source>
        <dbReference type="ARBA" id="ARBA00022692"/>
    </source>
</evidence>
<keyword evidence="4 7" id="KW-0812">Transmembrane</keyword>
<keyword evidence="3" id="KW-1003">Cell membrane</keyword>
<keyword evidence="9" id="KW-1185">Reference proteome</keyword>
<proteinExistence type="inferred from homology"/>
<dbReference type="NCBIfam" id="TIGR00427">
    <property type="entry name" value="NAAT family transporter"/>
    <property type="match status" value="1"/>
</dbReference>
<keyword evidence="5 7" id="KW-1133">Transmembrane helix</keyword>
<feature type="transmembrane region" description="Helical" evidence="7">
    <location>
        <begin position="138"/>
        <end position="159"/>
    </location>
</feature>
<reference evidence="8" key="1">
    <citation type="submission" date="2020-11" db="EMBL/GenBank/DDBJ databases">
        <title>Nocardioides sp. nov., isolated from Soil of Cynanchum wilfordii Hemsley rhizosphere.</title>
        <authorList>
            <person name="Lee J.-S."/>
            <person name="Suh M.K."/>
            <person name="Kim J.-S."/>
        </authorList>
    </citation>
    <scope>NUCLEOTIDE SEQUENCE</scope>
    <source>
        <strain evidence="8">KCTC 19275</strain>
    </source>
</reference>
<comment type="similarity">
    <text evidence="2 7">Belongs to the UPF0056 (MarC) family.</text>
</comment>
<keyword evidence="6 7" id="KW-0472">Membrane</keyword>
<dbReference type="AlphaFoldDB" id="A0A930YJP4"/>
<comment type="caution">
    <text evidence="8">The sequence shown here is derived from an EMBL/GenBank/DDBJ whole genome shotgun (WGS) entry which is preliminary data.</text>
</comment>
<feature type="transmembrane region" description="Helical" evidence="7">
    <location>
        <begin position="12"/>
        <end position="33"/>
    </location>
</feature>
<protein>
    <recommendedName>
        <fullName evidence="7">UPF0056 membrane protein</fullName>
    </recommendedName>
</protein>
<evidence type="ECO:0000256" key="7">
    <source>
        <dbReference type="RuleBase" id="RU362048"/>
    </source>
</evidence>
<dbReference type="PANTHER" id="PTHR33508:SF1">
    <property type="entry name" value="UPF0056 MEMBRANE PROTEIN YHCE"/>
    <property type="match status" value="1"/>
</dbReference>
<evidence type="ECO:0000313" key="9">
    <source>
        <dbReference type="Proteomes" id="UP000640489"/>
    </source>
</evidence>
<organism evidence="8 9">
    <name type="scientific">Nocardioides islandensis</name>
    <dbReference type="NCBI Taxonomy" id="433663"/>
    <lineage>
        <taxon>Bacteria</taxon>
        <taxon>Bacillati</taxon>
        <taxon>Actinomycetota</taxon>
        <taxon>Actinomycetes</taxon>
        <taxon>Propionibacteriales</taxon>
        <taxon>Nocardioidaceae</taxon>
        <taxon>Nocardioides</taxon>
    </lineage>
</organism>
<comment type="subcellular location">
    <subcellularLocation>
        <location evidence="1 7">Cell membrane</location>
        <topology evidence="1 7">Multi-pass membrane protein</topology>
    </subcellularLocation>
</comment>
<dbReference type="EMBL" id="JADKPN010000002">
    <property type="protein sequence ID" value="MBF4762885.1"/>
    <property type="molecule type" value="Genomic_DNA"/>
</dbReference>
<sequence length="205" mass="21696">MSDLLDTTLLTSAFVTLFVIMDPVGTVPIFLSLTSGRSKATARRAAWQAVAVSFVVISAFAFFGQRILDYLHISLPALQAAGGLLLLLVALELLTGNEKEPTAQVGTNIAMVPLGTPLLAGPGAIVATMLYSRRVHDFADFTAVALAVVLVHICIWVAMRYSLPILRLIRESGVLLVTRIAGLLLSAIAVQLVADAVRAFIAGKG</sequence>
<dbReference type="RefSeq" id="WP_194706049.1">
    <property type="nucleotide sequence ID" value="NZ_JADKPN010000002.1"/>
</dbReference>
<evidence type="ECO:0000256" key="1">
    <source>
        <dbReference type="ARBA" id="ARBA00004651"/>
    </source>
</evidence>
<evidence type="ECO:0000313" key="8">
    <source>
        <dbReference type="EMBL" id="MBF4762885.1"/>
    </source>
</evidence>
<dbReference type="Proteomes" id="UP000640489">
    <property type="component" value="Unassembled WGS sequence"/>
</dbReference>
<name>A0A930YJP4_9ACTN</name>
<feature type="transmembrane region" description="Helical" evidence="7">
    <location>
        <begin position="112"/>
        <end position="132"/>
    </location>
</feature>
<evidence type="ECO:0000256" key="3">
    <source>
        <dbReference type="ARBA" id="ARBA00022475"/>
    </source>
</evidence>